<gene>
    <name evidence="8" type="ORF">XCR1_20001</name>
</gene>
<dbReference type="SUPFAM" id="SSF53335">
    <property type="entry name" value="S-adenosyl-L-methionine-dependent methyltransferases"/>
    <property type="match status" value="1"/>
</dbReference>
<dbReference type="InterPro" id="IPR002941">
    <property type="entry name" value="DNA_methylase_N4/N6"/>
</dbReference>
<reference evidence="8 9" key="1">
    <citation type="submission" date="2013-11" db="EMBL/GenBank/DDBJ databases">
        <title>Draft genome sequence and annotation of the entomopathogenic bacterium, Xenorhabdus cabanillasi strain JM26.</title>
        <authorList>
            <person name="Gualtieri M."/>
            <person name="Ogier J.C."/>
            <person name="Pages S."/>
            <person name="Givaudan A."/>
            <person name="Gaudriault S."/>
        </authorList>
    </citation>
    <scope>NUCLEOTIDE SEQUENCE [LARGE SCALE GENOMIC DNA]</scope>
    <source>
        <strain evidence="8 9">JM26</strain>
    </source>
</reference>
<keyword evidence="5" id="KW-0949">S-adenosyl-L-methionine</keyword>
<accession>W1J1K4</accession>
<dbReference type="InterPro" id="IPR002052">
    <property type="entry name" value="DNA_methylase_N6_adenine_CS"/>
</dbReference>
<keyword evidence="4 8" id="KW-0808">Transferase</keyword>
<dbReference type="Gene3D" id="3.40.50.150">
    <property type="entry name" value="Vaccinia Virus protein VP39"/>
    <property type="match status" value="1"/>
</dbReference>
<dbReference type="GO" id="GO:0032259">
    <property type="term" value="P:methylation"/>
    <property type="evidence" value="ECO:0007669"/>
    <property type="project" value="UniProtKB-KW"/>
</dbReference>
<evidence type="ECO:0000256" key="4">
    <source>
        <dbReference type="ARBA" id="ARBA00022679"/>
    </source>
</evidence>
<keyword evidence="3 8" id="KW-0489">Methyltransferase</keyword>
<evidence type="ECO:0000256" key="1">
    <source>
        <dbReference type="ARBA" id="ARBA00006594"/>
    </source>
</evidence>
<evidence type="ECO:0000256" key="5">
    <source>
        <dbReference type="ARBA" id="ARBA00022691"/>
    </source>
</evidence>
<evidence type="ECO:0000313" key="9">
    <source>
        <dbReference type="Proteomes" id="UP000019197"/>
    </source>
</evidence>
<evidence type="ECO:0000256" key="2">
    <source>
        <dbReference type="ARBA" id="ARBA00011900"/>
    </source>
</evidence>
<comment type="catalytic activity">
    <reaction evidence="6">
        <text>a 2'-deoxyadenosine in DNA + S-adenosyl-L-methionine = an N(6)-methyl-2'-deoxyadenosine in DNA + S-adenosyl-L-homocysteine + H(+)</text>
        <dbReference type="Rhea" id="RHEA:15197"/>
        <dbReference type="Rhea" id="RHEA-COMP:12418"/>
        <dbReference type="Rhea" id="RHEA-COMP:12419"/>
        <dbReference type="ChEBI" id="CHEBI:15378"/>
        <dbReference type="ChEBI" id="CHEBI:57856"/>
        <dbReference type="ChEBI" id="CHEBI:59789"/>
        <dbReference type="ChEBI" id="CHEBI:90615"/>
        <dbReference type="ChEBI" id="CHEBI:90616"/>
        <dbReference type="EC" id="2.1.1.72"/>
    </reaction>
</comment>
<proteinExistence type="inferred from homology"/>
<protein>
    <recommendedName>
        <fullName evidence="2">site-specific DNA-methyltransferase (adenine-specific)</fullName>
        <ecNumber evidence="2">2.1.1.72</ecNumber>
    </recommendedName>
</protein>
<dbReference type="PRINTS" id="PR00506">
    <property type="entry name" value="D21N6MTFRASE"/>
</dbReference>
<sequence>MIYIDPPYNTGKDFVYKDNFHNSIKNYLEQTGQIDSEGNKLSTNSGTSGRYHSDWLSMTYSRLKLARNLLSEDGAIFISIDENESANLESLCKEIFGEDNFIGELIWIKKFSPQNDANYFSLNHESILCFAKSKPNFRRNLLPMTEEQINRYTNLDNDPRGVWQSDNLTVATYNELYDYAIKTPSGRIVNPVEGRCWAVPKNRFEQLVKEDRVWFGKDGRNVPRLKRFLSETKQGRVPISILHYDEVGHTQSASQELKQLFSNKKYFDFPKPVRLIEYLISIVTDKDDVVLDFFAGSGTTAHALLNKNKQGNRI</sequence>
<dbReference type="Proteomes" id="UP000019197">
    <property type="component" value="Unassembled WGS sequence"/>
</dbReference>
<dbReference type="EC" id="2.1.1.72" evidence="2"/>
<dbReference type="InterPro" id="IPR029063">
    <property type="entry name" value="SAM-dependent_MTases_sf"/>
</dbReference>
<dbReference type="Pfam" id="PF01555">
    <property type="entry name" value="N6_N4_Mtase"/>
    <property type="match status" value="1"/>
</dbReference>
<evidence type="ECO:0000313" key="8">
    <source>
        <dbReference type="EMBL" id="CDL84589.1"/>
    </source>
</evidence>
<dbReference type="GO" id="GO:0009007">
    <property type="term" value="F:site-specific DNA-methyltransferase (adenine-specific) activity"/>
    <property type="evidence" value="ECO:0007669"/>
    <property type="project" value="UniProtKB-EC"/>
</dbReference>
<evidence type="ECO:0000256" key="3">
    <source>
        <dbReference type="ARBA" id="ARBA00022603"/>
    </source>
</evidence>
<dbReference type="InterPro" id="IPR002295">
    <property type="entry name" value="N4/N6-MTase_EcoPI_Mod-like"/>
</dbReference>
<dbReference type="AlphaFoldDB" id="W1J1K4"/>
<dbReference type="PROSITE" id="PS00092">
    <property type="entry name" value="N6_MTASE"/>
    <property type="match status" value="1"/>
</dbReference>
<name>W1J1K4_9GAMM</name>
<evidence type="ECO:0000259" key="7">
    <source>
        <dbReference type="Pfam" id="PF01555"/>
    </source>
</evidence>
<dbReference type="GO" id="GO:0003677">
    <property type="term" value="F:DNA binding"/>
    <property type="evidence" value="ECO:0007669"/>
    <property type="project" value="InterPro"/>
</dbReference>
<organism evidence="8 9">
    <name type="scientific">Xenorhabdus cabanillasii JM26</name>
    <dbReference type="NCBI Taxonomy" id="1427517"/>
    <lineage>
        <taxon>Bacteria</taxon>
        <taxon>Pseudomonadati</taxon>
        <taxon>Pseudomonadota</taxon>
        <taxon>Gammaproteobacteria</taxon>
        <taxon>Enterobacterales</taxon>
        <taxon>Morganellaceae</taxon>
        <taxon>Xenorhabdus</taxon>
    </lineage>
</organism>
<comment type="caution">
    <text evidence="8">The sequence shown here is derived from an EMBL/GenBank/DDBJ whole genome shotgun (WGS) entry which is preliminary data.</text>
</comment>
<dbReference type="EMBL" id="CBXE010000112">
    <property type="protein sequence ID" value="CDL84589.1"/>
    <property type="molecule type" value="Genomic_DNA"/>
</dbReference>
<feature type="domain" description="DNA methylase N-4/N-6" evidence="7">
    <location>
        <begin position="1"/>
        <end position="309"/>
    </location>
</feature>
<comment type="similarity">
    <text evidence="1">Belongs to the N(4)/N(6)-methyltransferase family.</text>
</comment>
<evidence type="ECO:0000256" key="6">
    <source>
        <dbReference type="ARBA" id="ARBA00047942"/>
    </source>
</evidence>
<dbReference type="GO" id="GO:0008170">
    <property type="term" value="F:N-methyltransferase activity"/>
    <property type="evidence" value="ECO:0007669"/>
    <property type="project" value="InterPro"/>
</dbReference>